<dbReference type="Proteomes" id="UP001231189">
    <property type="component" value="Unassembled WGS sequence"/>
</dbReference>
<evidence type="ECO:0000313" key="3">
    <source>
        <dbReference type="Proteomes" id="UP001231189"/>
    </source>
</evidence>
<dbReference type="EMBL" id="JAUUTY010000005">
    <property type="protein sequence ID" value="KAK1626249.1"/>
    <property type="molecule type" value="Genomic_DNA"/>
</dbReference>
<feature type="transmembrane region" description="Helical" evidence="1">
    <location>
        <begin position="207"/>
        <end position="229"/>
    </location>
</feature>
<evidence type="ECO:0000313" key="2">
    <source>
        <dbReference type="EMBL" id="KAK1626249.1"/>
    </source>
</evidence>
<organism evidence="2 3">
    <name type="scientific">Lolium multiflorum</name>
    <name type="common">Italian ryegrass</name>
    <name type="synonym">Lolium perenne subsp. multiflorum</name>
    <dbReference type="NCBI Taxonomy" id="4521"/>
    <lineage>
        <taxon>Eukaryota</taxon>
        <taxon>Viridiplantae</taxon>
        <taxon>Streptophyta</taxon>
        <taxon>Embryophyta</taxon>
        <taxon>Tracheophyta</taxon>
        <taxon>Spermatophyta</taxon>
        <taxon>Magnoliopsida</taxon>
        <taxon>Liliopsida</taxon>
        <taxon>Poales</taxon>
        <taxon>Poaceae</taxon>
        <taxon>BOP clade</taxon>
        <taxon>Pooideae</taxon>
        <taxon>Poodae</taxon>
        <taxon>Poeae</taxon>
        <taxon>Poeae Chloroplast Group 2 (Poeae type)</taxon>
        <taxon>Loliodinae</taxon>
        <taxon>Loliinae</taxon>
        <taxon>Lolium</taxon>
    </lineage>
</organism>
<accession>A0AAD8RJH8</accession>
<keyword evidence="1" id="KW-0472">Membrane</keyword>
<protein>
    <submittedName>
        <fullName evidence="2">Uncharacterized protein</fullName>
    </submittedName>
</protein>
<keyword evidence="3" id="KW-1185">Reference proteome</keyword>
<evidence type="ECO:0000256" key="1">
    <source>
        <dbReference type="SAM" id="Phobius"/>
    </source>
</evidence>
<name>A0AAD8RJH8_LOLMU</name>
<dbReference type="PANTHER" id="PTHR11439:SF461">
    <property type="entry name" value="OS10G0432200 PROTEIN"/>
    <property type="match status" value="1"/>
</dbReference>
<proteinExistence type="predicted"/>
<keyword evidence="1" id="KW-0812">Transmembrane</keyword>
<dbReference type="PANTHER" id="PTHR11439">
    <property type="entry name" value="GAG-POL-RELATED RETROTRANSPOSON"/>
    <property type="match status" value="1"/>
</dbReference>
<comment type="caution">
    <text evidence="2">The sequence shown here is derived from an EMBL/GenBank/DDBJ whole genome shotgun (WGS) entry which is preliminary data.</text>
</comment>
<dbReference type="AlphaFoldDB" id="A0AAD8RJH8"/>
<reference evidence="2" key="1">
    <citation type="submission" date="2023-07" db="EMBL/GenBank/DDBJ databases">
        <title>A chromosome-level genome assembly of Lolium multiflorum.</title>
        <authorList>
            <person name="Chen Y."/>
            <person name="Copetti D."/>
            <person name="Kolliker R."/>
            <person name="Studer B."/>
        </authorList>
    </citation>
    <scope>NUCLEOTIDE SEQUENCE</scope>
    <source>
        <strain evidence="2">02402/16</strain>
        <tissue evidence="2">Leaf</tissue>
    </source>
</reference>
<sequence>MRLCPLRRLVYVSPPLYIDFCGLFARFCRAPTRLVGPPLYIDFCGLFPRLWPRRRLCLRRLPLYIDFRGLFTEVLSIYQRFAAMVRTRIPHPFVCSVLILVSISPEHLRGVLAEEGTLAHFLVPARMLKMASPSEKYIQDLLARAVLGDERTVDTPMELNVKLRPTDGDPLPDPTRYRHLVGSLVYLLVTRPDISYPVHIVSQLSQLLPLFTIVIFSVFFVTFVTRSLVAFSFPFQLSPAPVLFGCYVGE</sequence>
<gene>
    <name evidence="2" type="ORF">QYE76_000564</name>
</gene>
<keyword evidence="1" id="KW-1133">Transmembrane helix</keyword>